<protein>
    <submittedName>
        <fullName evidence="5">Oxidoreductase</fullName>
    </submittedName>
</protein>
<dbReference type="PANTHER" id="PTHR43708:SF5">
    <property type="entry name" value="CONSERVED EXPRESSED OXIDOREDUCTASE (EUROFUNG)-RELATED"/>
    <property type="match status" value="1"/>
</dbReference>
<evidence type="ECO:0000256" key="1">
    <source>
        <dbReference type="ARBA" id="ARBA00010928"/>
    </source>
</evidence>
<comment type="similarity">
    <text evidence="1">Belongs to the Gfo/Idh/MocA family.</text>
</comment>
<dbReference type="EMBL" id="CP157355">
    <property type="protein sequence ID" value="XBM01996.1"/>
    <property type="molecule type" value="Genomic_DNA"/>
</dbReference>
<dbReference type="InterPro" id="IPR036291">
    <property type="entry name" value="NAD(P)-bd_dom_sf"/>
</dbReference>
<dbReference type="GO" id="GO:0000166">
    <property type="term" value="F:nucleotide binding"/>
    <property type="evidence" value="ECO:0007669"/>
    <property type="project" value="InterPro"/>
</dbReference>
<dbReference type="InterPro" id="IPR051317">
    <property type="entry name" value="Gfo/Idh/MocA_oxidoreduct"/>
</dbReference>
<dbReference type="Pfam" id="PF02894">
    <property type="entry name" value="GFO_IDH_MocA_C"/>
    <property type="match status" value="1"/>
</dbReference>
<proteinExistence type="inferred from homology"/>
<keyword evidence="2" id="KW-0560">Oxidoreductase</keyword>
<gene>
    <name evidence="5" type="ORF">ABHF33_06940</name>
</gene>
<dbReference type="SUPFAM" id="SSF51735">
    <property type="entry name" value="NAD(P)-binding Rossmann-fold domains"/>
    <property type="match status" value="1"/>
</dbReference>
<evidence type="ECO:0000259" key="3">
    <source>
        <dbReference type="Pfam" id="PF01408"/>
    </source>
</evidence>
<evidence type="ECO:0000259" key="4">
    <source>
        <dbReference type="Pfam" id="PF02894"/>
    </source>
</evidence>
<dbReference type="InterPro" id="IPR000683">
    <property type="entry name" value="Gfo/Idh/MocA-like_OxRdtase_N"/>
</dbReference>
<dbReference type="KEGG" id="cmav:ABHF33_06940"/>
<evidence type="ECO:0000313" key="5">
    <source>
        <dbReference type="EMBL" id="XBM01996.1"/>
    </source>
</evidence>
<name>A0AAU7FE17_9NEIS</name>
<dbReference type="PANTHER" id="PTHR43708">
    <property type="entry name" value="CONSERVED EXPRESSED OXIDOREDUCTASE (EUROFUNG)"/>
    <property type="match status" value="1"/>
</dbReference>
<accession>A0AAU7FE17</accession>
<feature type="domain" description="Gfo/Idh/MocA-like oxidoreductase C-terminal" evidence="4">
    <location>
        <begin position="136"/>
        <end position="347"/>
    </location>
</feature>
<dbReference type="GO" id="GO:0016491">
    <property type="term" value="F:oxidoreductase activity"/>
    <property type="evidence" value="ECO:0007669"/>
    <property type="project" value="UniProtKB-KW"/>
</dbReference>
<dbReference type="NCBIfam" id="NF008607">
    <property type="entry name" value="PRK11579.1"/>
    <property type="match status" value="1"/>
</dbReference>
<dbReference type="RefSeq" id="WP_348946253.1">
    <property type="nucleotide sequence ID" value="NZ_CP157355.1"/>
</dbReference>
<sequence>MSQFERLRVGLIAYGYAAKTFHAPLIDATPGLKLTAIASSRPADVIADWPDIVVKTEPDRLITHPGLDLVVIATPNDTHYPLARAALAAGKHVVIDKPFTLDLHEADDLLQRAEEAGKILSVFHNRRWDSDYLHLKALLEQDALGRVVEFSSHFDRFRPQVRTRWREANIAGAGLWYDLGPHLIDQALQLFGLPDAVSADLNLRRDGAQAVDDFHVVLHYKTMRAVLAASTLVHGGTPRFLVQGTEAAYSVDGLDMQEGWLKAGSRPDRADWGVDTRCAMLYRSIDDQINTEQHPLPQGNYAAYYAAIRDAIHGSAPNPVSARDAREVMRILDLARQSSAEGRKIAVI</sequence>
<reference evidence="5" key="1">
    <citation type="submission" date="2024-05" db="EMBL/GenBank/DDBJ databases">
        <authorList>
            <person name="Yang L."/>
            <person name="Pan L."/>
        </authorList>
    </citation>
    <scope>NUCLEOTIDE SEQUENCE</scope>
    <source>
        <strain evidence="5">FCG-7</strain>
    </source>
</reference>
<dbReference type="Gene3D" id="3.30.360.10">
    <property type="entry name" value="Dihydrodipicolinate Reductase, domain 2"/>
    <property type="match status" value="1"/>
</dbReference>
<dbReference type="InterPro" id="IPR004104">
    <property type="entry name" value="Gfo/Idh/MocA-like_OxRdtase_C"/>
</dbReference>
<organism evidence="5">
    <name type="scientific">Chitinibacter mangrovi</name>
    <dbReference type="NCBI Taxonomy" id="3153927"/>
    <lineage>
        <taxon>Bacteria</taxon>
        <taxon>Pseudomonadati</taxon>
        <taxon>Pseudomonadota</taxon>
        <taxon>Betaproteobacteria</taxon>
        <taxon>Neisseriales</taxon>
        <taxon>Chitinibacteraceae</taxon>
        <taxon>Chitinibacter</taxon>
    </lineage>
</organism>
<dbReference type="Pfam" id="PF01408">
    <property type="entry name" value="GFO_IDH_MocA"/>
    <property type="match status" value="1"/>
</dbReference>
<dbReference type="Gene3D" id="3.40.50.720">
    <property type="entry name" value="NAD(P)-binding Rossmann-like Domain"/>
    <property type="match status" value="1"/>
</dbReference>
<feature type="domain" description="Gfo/Idh/MocA-like oxidoreductase N-terminal" evidence="3">
    <location>
        <begin position="7"/>
        <end position="124"/>
    </location>
</feature>
<dbReference type="AlphaFoldDB" id="A0AAU7FE17"/>
<evidence type="ECO:0000256" key="2">
    <source>
        <dbReference type="ARBA" id="ARBA00023002"/>
    </source>
</evidence>